<feature type="transmembrane region" description="Helical" evidence="6">
    <location>
        <begin position="352"/>
        <end position="371"/>
    </location>
</feature>
<dbReference type="InterPro" id="IPR020846">
    <property type="entry name" value="MFS_dom"/>
</dbReference>
<evidence type="ECO:0000256" key="6">
    <source>
        <dbReference type="SAM" id="Phobius"/>
    </source>
</evidence>
<dbReference type="AlphaFoldDB" id="A0A1C3JIJ2"/>
<dbReference type="GO" id="GO:0016020">
    <property type="term" value="C:membrane"/>
    <property type="evidence" value="ECO:0007669"/>
    <property type="project" value="UniProtKB-SubCell"/>
</dbReference>
<keyword evidence="5 6" id="KW-0472">Membrane</keyword>
<keyword evidence="3 6" id="KW-0812">Transmembrane</keyword>
<name>A0A1C3JIJ2_9VIBR</name>
<evidence type="ECO:0000256" key="5">
    <source>
        <dbReference type="ARBA" id="ARBA00023136"/>
    </source>
</evidence>
<evidence type="ECO:0000256" key="3">
    <source>
        <dbReference type="ARBA" id="ARBA00022692"/>
    </source>
</evidence>
<feature type="transmembrane region" description="Helical" evidence="6">
    <location>
        <begin position="108"/>
        <end position="129"/>
    </location>
</feature>
<organism evidence="8 9">
    <name type="scientific">Vibrio celticus</name>
    <dbReference type="NCBI Taxonomy" id="446372"/>
    <lineage>
        <taxon>Bacteria</taxon>
        <taxon>Pseudomonadati</taxon>
        <taxon>Pseudomonadota</taxon>
        <taxon>Gammaproteobacteria</taxon>
        <taxon>Vibrionales</taxon>
        <taxon>Vibrionaceae</taxon>
        <taxon>Vibrio</taxon>
    </lineage>
</organism>
<dbReference type="EMBL" id="FLQZ01000096">
    <property type="protein sequence ID" value="SBT14929.1"/>
    <property type="molecule type" value="Genomic_DNA"/>
</dbReference>
<feature type="transmembrane region" description="Helical" evidence="6">
    <location>
        <begin position="165"/>
        <end position="186"/>
    </location>
</feature>
<evidence type="ECO:0000259" key="7">
    <source>
        <dbReference type="PROSITE" id="PS50850"/>
    </source>
</evidence>
<dbReference type="Proteomes" id="UP000092819">
    <property type="component" value="Unassembled WGS sequence"/>
</dbReference>
<feature type="transmembrane region" description="Helical" evidence="6">
    <location>
        <begin position="48"/>
        <end position="71"/>
    </location>
</feature>
<dbReference type="Gene3D" id="1.20.1250.20">
    <property type="entry name" value="MFS general substrate transporter like domains"/>
    <property type="match status" value="2"/>
</dbReference>
<dbReference type="GO" id="GO:0022857">
    <property type="term" value="F:transmembrane transporter activity"/>
    <property type="evidence" value="ECO:0007669"/>
    <property type="project" value="InterPro"/>
</dbReference>
<feature type="transmembrane region" description="Helical" evidence="6">
    <location>
        <begin position="136"/>
        <end position="159"/>
    </location>
</feature>
<dbReference type="Pfam" id="PF07690">
    <property type="entry name" value="MFS_1"/>
    <property type="match status" value="1"/>
</dbReference>
<reference evidence="9" key="1">
    <citation type="submission" date="2016-06" db="EMBL/GenBank/DDBJ databases">
        <authorList>
            <person name="Rodrigo-Torres L."/>
            <person name="Arahal D.R."/>
        </authorList>
    </citation>
    <scope>NUCLEOTIDE SEQUENCE [LARGE SCALE GENOMIC DNA]</scope>
    <source>
        <strain evidence="9">CECT 7224</strain>
    </source>
</reference>
<evidence type="ECO:0000313" key="8">
    <source>
        <dbReference type="EMBL" id="SBT14929.1"/>
    </source>
</evidence>
<feature type="transmembrane region" description="Helical" evidence="6">
    <location>
        <begin position="78"/>
        <end position="96"/>
    </location>
</feature>
<dbReference type="PROSITE" id="PS50850">
    <property type="entry name" value="MFS"/>
    <property type="match status" value="1"/>
</dbReference>
<evidence type="ECO:0000256" key="1">
    <source>
        <dbReference type="ARBA" id="ARBA00004141"/>
    </source>
</evidence>
<dbReference type="PANTHER" id="PTHR42718">
    <property type="entry name" value="MAJOR FACILITATOR SUPERFAMILY MULTIDRUG TRANSPORTER MFSC"/>
    <property type="match status" value="1"/>
</dbReference>
<feature type="transmembrane region" description="Helical" evidence="6">
    <location>
        <begin position="505"/>
        <end position="524"/>
    </location>
</feature>
<keyword evidence="4 6" id="KW-1133">Transmembrane helix</keyword>
<keyword evidence="9" id="KW-1185">Reference proteome</keyword>
<comment type="subcellular location">
    <subcellularLocation>
        <location evidence="1">Membrane</location>
        <topology evidence="1">Multi-pass membrane protein</topology>
    </subcellularLocation>
</comment>
<evidence type="ECO:0000313" key="9">
    <source>
        <dbReference type="Proteomes" id="UP000092819"/>
    </source>
</evidence>
<feature type="transmembrane region" description="Helical" evidence="6">
    <location>
        <begin position="289"/>
        <end position="314"/>
    </location>
</feature>
<feature type="transmembrane region" description="Helical" evidence="6">
    <location>
        <begin position="326"/>
        <end position="345"/>
    </location>
</feature>
<feature type="transmembrane region" description="Helical" evidence="6">
    <location>
        <begin position="198"/>
        <end position="218"/>
    </location>
</feature>
<dbReference type="PANTHER" id="PTHR42718:SF9">
    <property type="entry name" value="MAJOR FACILITATOR SUPERFAMILY MULTIDRUG TRANSPORTER MFSC"/>
    <property type="match status" value="1"/>
</dbReference>
<dbReference type="InterPro" id="IPR036259">
    <property type="entry name" value="MFS_trans_sf"/>
</dbReference>
<gene>
    <name evidence="8" type="primary">qacA_2</name>
    <name evidence="8" type="ORF">VCE7224_03706</name>
</gene>
<evidence type="ECO:0000256" key="2">
    <source>
        <dbReference type="ARBA" id="ARBA00022448"/>
    </source>
</evidence>
<protein>
    <submittedName>
        <fullName evidence="8">Antiseptic resistance protein</fullName>
    </submittedName>
</protein>
<feature type="transmembrane region" description="Helical" evidence="6">
    <location>
        <begin position="238"/>
        <end position="263"/>
    </location>
</feature>
<dbReference type="RefSeq" id="WP_065677315.1">
    <property type="nucleotide sequence ID" value="NZ_AP025464.1"/>
</dbReference>
<keyword evidence="2" id="KW-0813">Transport</keyword>
<feature type="domain" description="Major facilitator superfamily (MFS) profile" evidence="7">
    <location>
        <begin position="12"/>
        <end position="533"/>
    </location>
</feature>
<dbReference type="SUPFAM" id="SSF103473">
    <property type="entry name" value="MFS general substrate transporter"/>
    <property type="match status" value="1"/>
</dbReference>
<evidence type="ECO:0000256" key="4">
    <source>
        <dbReference type="ARBA" id="ARBA00022989"/>
    </source>
</evidence>
<proteinExistence type="predicted"/>
<accession>A0A1C3JIJ2</accession>
<feature type="transmembrane region" description="Helical" evidence="6">
    <location>
        <begin position="377"/>
        <end position="396"/>
    </location>
</feature>
<dbReference type="InterPro" id="IPR011701">
    <property type="entry name" value="MFS"/>
</dbReference>
<sequence>MDKTNDSKTTWLLIALCLAQFTLSADVANLSISTSALVNVFQTDISNIQLLSSVQPLVGAAFMLSASIFGLIIGWRRLLILGTSLGFISTMGFIAIDDITTISLVVRPLTGIASALILPAVLALVVAHFPGKNRAIGFGLMAAATGLAAAIIPLLSGWLHDNTDWYWPFIIIATCYLSSLVTAIFGIRPIHTNRPTKFDFVGALLGAVSTVAIFLGLIKMPYWGVLTILNGADFPNWLSFVLPMSPALFLLGVGGFLFTLFVVQQIRFEKQHGFALLPLSWFKNSASRIGFIILSLMYIVLGGSSFVIVTYLQVAISLSSAHSGSIILLFSACMIVFSVATPIIFKTQSPKKLCQFAFTTMFIAGLTLILSSQNQQILMSFYFGMALLGAAMGILASQCPVIITSALGERDAEQSGGLQATVRNIGLVLGISLFGGLNQGAMDHTIRSNNEIITYYPSAFVSDLKQLSHVPYIDDSRVKNLIERYQLDKHQTNYLLKENAKARAFGFNLAMIILVFIALLGGYVSSRIDNPQQRLIPESGEARRSKSPLVEG</sequence>